<dbReference type="CDD" id="cd15795">
    <property type="entry name" value="PMEI-Pla_a_1_like"/>
    <property type="match status" value="1"/>
</dbReference>
<feature type="domain" description="Pectinesterase inhibitor" evidence="2">
    <location>
        <begin position="29"/>
        <end position="179"/>
    </location>
</feature>
<dbReference type="OrthoDB" id="903589at2759"/>
<accession>A0A9Q1M056</accession>
<dbReference type="GO" id="GO:0004857">
    <property type="term" value="F:enzyme inhibitor activity"/>
    <property type="evidence" value="ECO:0007669"/>
    <property type="project" value="InterPro"/>
</dbReference>
<dbReference type="Gene3D" id="1.20.140.40">
    <property type="entry name" value="Invertase/pectin methylesterase inhibitor family protein"/>
    <property type="match status" value="1"/>
</dbReference>
<sequence length="193" mass="21320">MSSLRNYFVFLTFFFPFFLILTLQTKSNFNSNLIEKACTIYTRPNWDFDFCIKLLNSDPKISSAPTPFDLAIAIIQAGNSHGSETQDYINQKLSEGGTNPVVSSALSVCSKWYGGVLEAFVTALDDVQEKKFQSASDHVESANDYAMNCEEAFASRNVQDDGISKGDNLVMYFSLSAGVVINVLGETTPHTSF</sequence>
<organism evidence="3 4">
    <name type="scientific">Anisodus acutangulus</name>
    <dbReference type="NCBI Taxonomy" id="402998"/>
    <lineage>
        <taxon>Eukaryota</taxon>
        <taxon>Viridiplantae</taxon>
        <taxon>Streptophyta</taxon>
        <taxon>Embryophyta</taxon>
        <taxon>Tracheophyta</taxon>
        <taxon>Spermatophyta</taxon>
        <taxon>Magnoliopsida</taxon>
        <taxon>eudicotyledons</taxon>
        <taxon>Gunneridae</taxon>
        <taxon>Pentapetalae</taxon>
        <taxon>asterids</taxon>
        <taxon>lamiids</taxon>
        <taxon>Solanales</taxon>
        <taxon>Solanaceae</taxon>
        <taxon>Solanoideae</taxon>
        <taxon>Hyoscyameae</taxon>
        <taxon>Anisodus</taxon>
    </lineage>
</organism>
<feature type="signal peptide" evidence="1">
    <location>
        <begin position="1"/>
        <end position="27"/>
    </location>
</feature>
<dbReference type="Proteomes" id="UP001152561">
    <property type="component" value="Unassembled WGS sequence"/>
</dbReference>
<dbReference type="SMART" id="SM00856">
    <property type="entry name" value="PMEI"/>
    <property type="match status" value="1"/>
</dbReference>
<evidence type="ECO:0000256" key="1">
    <source>
        <dbReference type="SAM" id="SignalP"/>
    </source>
</evidence>
<keyword evidence="1" id="KW-0732">Signal</keyword>
<dbReference type="PANTHER" id="PTHR31890:SF9">
    <property type="entry name" value="PLANT INVERTASE_PECTIN METHYLESTERASE INHIBITOR SUPERFAMILY PROTEIN"/>
    <property type="match status" value="1"/>
</dbReference>
<dbReference type="AlphaFoldDB" id="A0A9Q1M056"/>
<dbReference type="NCBIfam" id="TIGR01614">
    <property type="entry name" value="PME_inhib"/>
    <property type="match status" value="1"/>
</dbReference>
<evidence type="ECO:0000313" key="3">
    <source>
        <dbReference type="EMBL" id="KAJ8547074.1"/>
    </source>
</evidence>
<protein>
    <recommendedName>
        <fullName evidence="2">Pectinesterase inhibitor domain-containing protein</fullName>
    </recommendedName>
</protein>
<evidence type="ECO:0000259" key="2">
    <source>
        <dbReference type="SMART" id="SM00856"/>
    </source>
</evidence>
<dbReference type="SUPFAM" id="SSF101148">
    <property type="entry name" value="Plant invertase/pectin methylesterase inhibitor"/>
    <property type="match status" value="1"/>
</dbReference>
<gene>
    <name evidence="3" type="ORF">K7X08_010660</name>
</gene>
<dbReference type="InterPro" id="IPR034088">
    <property type="entry name" value="Pla_a_1-like"/>
</dbReference>
<comment type="caution">
    <text evidence="3">The sequence shown here is derived from an EMBL/GenBank/DDBJ whole genome shotgun (WGS) entry which is preliminary data.</text>
</comment>
<dbReference type="EMBL" id="JAJAGQ010000012">
    <property type="protein sequence ID" value="KAJ8547074.1"/>
    <property type="molecule type" value="Genomic_DNA"/>
</dbReference>
<keyword evidence="4" id="KW-1185">Reference proteome</keyword>
<dbReference type="PANTHER" id="PTHR31890">
    <property type="entry name" value="PLANT INVERTASE/PECTIN METHYLESTERASE INHIBITOR SUPERFAMILY PROTEIN"/>
    <property type="match status" value="1"/>
</dbReference>
<feature type="chain" id="PRO_5040163705" description="Pectinesterase inhibitor domain-containing protein" evidence="1">
    <location>
        <begin position="28"/>
        <end position="193"/>
    </location>
</feature>
<dbReference type="InterPro" id="IPR035513">
    <property type="entry name" value="Invertase/methylesterase_inhib"/>
</dbReference>
<reference evidence="4" key="1">
    <citation type="journal article" date="2023" name="Proc. Natl. Acad. Sci. U.S.A.">
        <title>Genomic and structural basis for evolution of tropane alkaloid biosynthesis.</title>
        <authorList>
            <person name="Wanga Y.-J."/>
            <person name="Taina T."/>
            <person name="Yua J.-Y."/>
            <person name="Lia J."/>
            <person name="Xua B."/>
            <person name="Chenc J."/>
            <person name="D'Auriad J.C."/>
            <person name="Huanga J.-P."/>
            <person name="Huanga S.-X."/>
        </authorList>
    </citation>
    <scope>NUCLEOTIDE SEQUENCE [LARGE SCALE GENOMIC DNA]</scope>
    <source>
        <strain evidence="4">cv. KIB-2019</strain>
    </source>
</reference>
<evidence type="ECO:0000313" key="4">
    <source>
        <dbReference type="Proteomes" id="UP001152561"/>
    </source>
</evidence>
<proteinExistence type="predicted"/>
<dbReference type="Pfam" id="PF04043">
    <property type="entry name" value="PMEI"/>
    <property type="match status" value="1"/>
</dbReference>
<name>A0A9Q1M056_9SOLA</name>
<dbReference type="InterPro" id="IPR006501">
    <property type="entry name" value="Pectinesterase_inhib_dom"/>
</dbReference>